<feature type="domain" description="GH15-like" evidence="2">
    <location>
        <begin position="277"/>
        <end position="634"/>
    </location>
</feature>
<dbReference type="OrthoDB" id="3902805at2"/>
<keyword evidence="4" id="KW-0378">Hydrolase</keyword>
<dbReference type="InterPro" id="IPR012341">
    <property type="entry name" value="6hp_glycosidase-like_sf"/>
</dbReference>
<dbReference type="GO" id="GO:0015927">
    <property type="term" value="F:trehalase activity"/>
    <property type="evidence" value="ECO:0007669"/>
    <property type="project" value="TreeGrafter"/>
</dbReference>
<dbReference type="SUPFAM" id="SSF48208">
    <property type="entry name" value="Six-hairpin glycosidases"/>
    <property type="match status" value="1"/>
</dbReference>
<dbReference type="KEGG" id="mik:FOE78_14170"/>
<evidence type="ECO:0000313" key="5">
    <source>
        <dbReference type="Proteomes" id="UP000319263"/>
    </source>
</evidence>
<organism evidence="4 5">
    <name type="scientific">Microlunatus elymi</name>
    <dbReference type="NCBI Taxonomy" id="2596828"/>
    <lineage>
        <taxon>Bacteria</taxon>
        <taxon>Bacillati</taxon>
        <taxon>Actinomycetota</taxon>
        <taxon>Actinomycetes</taxon>
        <taxon>Propionibacteriales</taxon>
        <taxon>Propionibacteriaceae</taxon>
        <taxon>Microlunatus</taxon>
    </lineage>
</organism>
<reference evidence="4 5" key="1">
    <citation type="submission" date="2019-07" db="EMBL/GenBank/DDBJ databases">
        <title>Microlunatus dokdonensis sp. nov. isolated from the rhizospheric soil of the wild plant Elymus tsukushiensis.</title>
        <authorList>
            <person name="Ghim S.-Y."/>
            <person name="Hwang Y.-J."/>
            <person name="Son J.-S."/>
            <person name="Shin J.-H."/>
        </authorList>
    </citation>
    <scope>NUCLEOTIDE SEQUENCE [LARGE SCALE GENOMIC DNA]</scope>
    <source>
        <strain evidence="4 5">KUDC0627</strain>
    </source>
</reference>
<evidence type="ECO:0000259" key="2">
    <source>
        <dbReference type="Pfam" id="PF00723"/>
    </source>
</evidence>
<dbReference type="InterPro" id="IPR008928">
    <property type="entry name" value="6-hairpin_glycosidase_sf"/>
</dbReference>
<sequence length="648" mass="71729">MRLNRRVPTIEPDAVPHPPYASERNKTVNLSTSPFPPIADYAFLSNCHTAALIAPDGSVDWLCLPAFDSPSVFGSLLDREAGSFRFCPYGINVPTARTYVPGTNVLTTTWHTPNGWLLVHDALTMGPRHGPDLVTPHTRPPADDDAEHLLVRTVECLDGAVEVELICEPAFEYGSESARWTLVDGDGHQADGTTGNGQTVRLSTDLSIGIEGGSAHARHILKKGERAFCALSWADDLACPTDADDAAARIETTVQFWRNWLARARIPDHPLRHPIERSALTIKGLTYMPTGATVAAPTTSLPETPGGERNWDYRYTWMRDSTFTLQALHYLNLDWEADEFMQFVADLEPNHDGGLQIMYGIDGRRDLAETTRPDLTGYQGASPVRIGNGAYDQRQNDVYGAVLDSLLLHTRRSLHLPKRLWPLVQTQADAALASWREPDQGIWEARGEPRHYVSSKLMGWVALDRAAKLAEIRDDPKLQQFWSQAADEIRADILAHGVSDRGVLRQHYDTDALDASNLLAAIFGFLPGDDERLKNTVDAIASELTENGFVLRYVTDETDDGMSGKEGTFLICSFWLVSALAIVGEMRQATDLMERLLRIASPLGFYAEEFEVARARHLGNFPQAFSHLALIEAAGRIVLAERMAELSL</sequence>
<feature type="region of interest" description="Disordered" evidence="1">
    <location>
        <begin position="1"/>
        <end position="26"/>
    </location>
</feature>
<evidence type="ECO:0000259" key="3">
    <source>
        <dbReference type="Pfam" id="PF19291"/>
    </source>
</evidence>
<dbReference type="Gene3D" id="1.50.10.10">
    <property type="match status" value="1"/>
</dbReference>
<dbReference type="InterPro" id="IPR011613">
    <property type="entry name" value="GH15-like"/>
</dbReference>
<accession>A0A516Q0E9</accession>
<feature type="domain" description="Trehalase-like N-terminal" evidence="3">
    <location>
        <begin position="35"/>
        <end position="112"/>
    </location>
</feature>
<name>A0A516Q0E9_9ACTN</name>
<evidence type="ECO:0000256" key="1">
    <source>
        <dbReference type="SAM" id="MobiDB-lite"/>
    </source>
</evidence>
<dbReference type="Proteomes" id="UP000319263">
    <property type="component" value="Chromosome"/>
</dbReference>
<evidence type="ECO:0000313" key="4">
    <source>
        <dbReference type="EMBL" id="QDP96910.1"/>
    </source>
</evidence>
<dbReference type="Pfam" id="PF00723">
    <property type="entry name" value="Glyco_hydro_15"/>
    <property type="match status" value="1"/>
</dbReference>
<dbReference type="AlphaFoldDB" id="A0A516Q0E9"/>
<dbReference type="PANTHER" id="PTHR31616">
    <property type="entry name" value="TREHALASE"/>
    <property type="match status" value="1"/>
</dbReference>
<dbReference type="Pfam" id="PF19291">
    <property type="entry name" value="TREH_N"/>
    <property type="match status" value="1"/>
</dbReference>
<protein>
    <submittedName>
        <fullName evidence="4">Glycoside hydrolase family 15 protein</fullName>
    </submittedName>
</protein>
<gene>
    <name evidence="4" type="ORF">FOE78_14170</name>
</gene>
<dbReference type="PANTHER" id="PTHR31616:SF10">
    <property type="entry name" value="TREHALASE"/>
    <property type="match status" value="1"/>
</dbReference>
<keyword evidence="5" id="KW-1185">Reference proteome</keyword>
<dbReference type="EMBL" id="CP041692">
    <property type="protein sequence ID" value="QDP96910.1"/>
    <property type="molecule type" value="Genomic_DNA"/>
</dbReference>
<proteinExistence type="predicted"/>
<dbReference type="InterPro" id="IPR045582">
    <property type="entry name" value="Trehalase-like_N"/>
</dbReference>
<dbReference type="GO" id="GO:0005993">
    <property type="term" value="P:trehalose catabolic process"/>
    <property type="evidence" value="ECO:0007669"/>
    <property type="project" value="TreeGrafter"/>
</dbReference>